<dbReference type="PANTHER" id="PTHR31668:SF26">
    <property type="entry name" value="GLUCOSE TRANSPORT TRANSCRIPTION REGULATOR RGT1-RELATED"/>
    <property type="match status" value="1"/>
</dbReference>
<keyword evidence="9" id="KW-1185">Reference proteome</keyword>
<dbReference type="SUPFAM" id="SSF57701">
    <property type="entry name" value="Zn2/Cys6 DNA-binding domain"/>
    <property type="match status" value="1"/>
</dbReference>
<feature type="region of interest" description="Disordered" evidence="6">
    <location>
        <begin position="1"/>
        <end position="31"/>
    </location>
</feature>
<dbReference type="CDD" id="cd00067">
    <property type="entry name" value="GAL4"/>
    <property type="match status" value="1"/>
</dbReference>
<dbReference type="InterPro" id="IPR050797">
    <property type="entry name" value="Carb_Metab_Trans_Reg"/>
</dbReference>
<organism evidence="8 9">
    <name type="scientific">Elaphomyces granulatus</name>
    <dbReference type="NCBI Taxonomy" id="519963"/>
    <lineage>
        <taxon>Eukaryota</taxon>
        <taxon>Fungi</taxon>
        <taxon>Dikarya</taxon>
        <taxon>Ascomycota</taxon>
        <taxon>Pezizomycotina</taxon>
        <taxon>Eurotiomycetes</taxon>
        <taxon>Eurotiomycetidae</taxon>
        <taxon>Eurotiales</taxon>
        <taxon>Elaphomycetaceae</taxon>
        <taxon>Elaphomyces</taxon>
    </lineage>
</organism>
<keyword evidence="1" id="KW-0479">Metal-binding</keyword>
<evidence type="ECO:0000259" key="7">
    <source>
        <dbReference type="PROSITE" id="PS50048"/>
    </source>
</evidence>
<sequence>MNSREHSDMPPAPSYPSPDAAQMAQGTMQYYNRQLTTDELLSAELSREAASANLADGSSNGLHHGQSMVLGSSNPGPSEMGHPSSADQQHGMLPFTPNQQAGVDPNHDLSYGDQSARRKRSKVSRACDECRRKKVRCDATSVSGVETCSNCKRLRITCQYSRVPLKRGPSKGYIKELAERLNTLESQIQPSMTHHDMQYQQMNEAASPRGYHEFSPQVETGLLSRKRTYSMSEELPSSTFTHSAFDPRIQQSSVGTYDLTTSPSISHTTTGESNPSLPDNYNPLVVNGAMNKVSSPFWTSAHQDHSQPANTELTDVSKSTAAEDTSPAQVDDGALDAYYQFIHPFLPFLPSTKDRLLELLHQCRREVQEVFLHSFYAVTHTDVSRVGSSFQNFISLENAQELVSLRLRENPILRSNAANFVWLQSLLFMLLECDARGPDNLWSKNGLPKSMLVEAVSKLSFHIAKNFDQLMVQDVDFQGLDSDAGLARRGWVVASTLCRWHTFGVAERDVIGSYEIGNLADQKLLGLASSQLAAYATFLPTLLEIVANSEKATVSNSGVTRLLKCSLFSQLNCLNDIERAHSHGTDELVPRSYLETLGPQVFWTVNLLVRRHMFVYTPLEVIYAAEAVVKELHKKTANRLPSPFDVHSLCIATLTLLEATDMPIFAGHCWEVLDKVDRILDAREKASAMAGEFDNIFATPAWDRCIRSVLERKRNKDQFGQSHSIIRTNSAAVHPLMGPNEQRSLQHLADLAVGAEGVVANASSPPPISENHMVAAASGAAPTGPQSRQRFVDFTRLTKYGYLNVFGHPKSALN</sequence>
<name>A0A232M1R0_9EURO</name>
<gene>
    <name evidence="8" type="ORF">Egran_01897</name>
</gene>
<dbReference type="Proteomes" id="UP000243515">
    <property type="component" value="Unassembled WGS sequence"/>
</dbReference>
<dbReference type="OrthoDB" id="5426978at2759"/>
<evidence type="ECO:0000256" key="5">
    <source>
        <dbReference type="ARBA" id="ARBA00023242"/>
    </source>
</evidence>
<evidence type="ECO:0000313" key="8">
    <source>
        <dbReference type="EMBL" id="OXV10345.1"/>
    </source>
</evidence>
<dbReference type="Gene3D" id="4.10.240.10">
    <property type="entry name" value="Zn(2)-C6 fungal-type DNA-binding domain"/>
    <property type="match status" value="1"/>
</dbReference>
<feature type="domain" description="Zn(2)-C6 fungal-type" evidence="7">
    <location>
        <begin position="126"/>
        <end position="160"/>
    </location>
</feature>
<dbReference type="Pfam" id="PF00172">
    <property type="entry name" value="Zn_clus"/>
    <property type="match status" value="1"/>
</dbReference>
<dbReference type="SMART" id="SM00066">
    <property type="entry name" value="GAL4"/>
    <property type="match status" value="1"/>
</dbReference>
<feature type="compositionally biased region" description="Polar residues" evidence="6">
    <location>
        <begin position="256"/>
        <end position="279"/>
    </location>
</feature>
<dbReference type="InterPro" id="IPR001138">
    <property type="entry name" value="Zn2Cys6_DnaBD"/>
</dbReference>
<keyword evidence="4" id="KW-0804">Transcription</keyword>
<keyword evidence="3" id="KW-0238">DNA-binding</keyword>
<dbReference type="PANTHER" id="PTHR31668">
    <property type="entry name" value="GLUCOSE TRANSPORT TRANSCRIPTION REGULATOR RGT1-RELATED-RELATED"/>
    <property type="match status" value="1"/>
</dbReference>
<evidence type="ECO:0000256" key="3">
    <source>
        <dbReference type="ARBA" id="ARBA00023125"/>
    </source>
</evidence>
<evidence type="ECO:0000256" key="2">
    <source>
        <dbReference type="ARBA" id="ARBA00023015"/>
    </source>
</evidence>
<feature type="region of interest" description="Disordered" evidence="6">
    <location>
        <begin position="256"/>
        <end position="281"/>
    </location>
</feature>
<proteinExistence type="predicted"/>
<keyword evidence="5" id="KW-0539">Nucleus</keyword>
<keyword evidence="2" id="KW-0805">Transcription regulation</keyword>
<dbReference type="PROSITE" id="PS50048">
    <property type="entry name" value="ZN2_CY6_FUNGAL_2"/>
    <property type="match status" value="1"/>
</dbReference>
<dbReference type="EMBL" id="NPHW01002980">
    <property type="protein sequence ID" value="OXV10345.1"/>
    <property type="molecule type" value="Genomic_DNA"/>
</dbReference>
<dbReference type="GO" id="GO:0000981">
    <property type="term" value="F:DNA-binding transcription factor activity, RNA polymerase II-specific"/>
    <property type="evidence" value="ECO:0007669"/>
    <property type="project" value="InterPro"/>
</dbReference>
<dbReference type="AlphaFoldDB" id="A0A232M1R0"/>
<evidence type="ECO:0000256" key="4">
    <source>
        <dbReference type="ARBA" id="ARBA00023163"/>
    </source>
</evidence>
<evidence type="ECO:0000256" key="1">
    <source>
        <dbReference type="ARBA" id="ARBA00022723"/>
    </source>
</evidence>
<reference evidence="8 9" key="1">
    <citation type="journal article" date="2015" name="Environ. Microbiol.">
        <title>Metagenome sequence of Elaphomyces granulatus from sporocarp tissue reveals Ascomycota ectomycorrhizal fingerprints of genome expansion and a Proteobacteria-rich microbiome.</title>
        <authorList>
            <person name="Quandt C.A."/>
            <person name="Kohler A."/>
            <person name="Hesse C.N."/>
            <person name="Sharpton T.J."/>
            <person name="Martin F."/>
            <person name="Spatafora J.W."/>
        </authorList>
    </citation>
    <scope>NUCLEOTIDE SEQUENCE [LARGE SCALE GENOMIC DNA]</scope>
    <source>
        <strain evidence="8 9">OSC145934</strain>
    </source>
</reference>
<evidence type="ECO:0000313" key="9">
    <source>
        <dbReference type="Proteomes" id="UP000243515"/>
    </source>
</evidence>
<dbReference type="PROSITE" id="PS00463">
    <property type="entry name" value="ZN2_CY6_FUNGAL_1"/>
    <property type="match status" value="1"/>
</dbReference>
<feature type="region of interest" description="Disordered" evidence="6">
    <location>
        <begin position="54"/>
        <end position="122"/>
    </location>
</feature>
<dbReference type="GO" id="GO:0003677">
    <property type="term" value="F:DNA binding"/>
    <property type="evidence" value="ECO:0007669"/>
    <property type="project" value="UniProtKB-KW"/>
</dbReference>
<dbReference type="InterPro" id="IPR036864">
    <property type="entry name" value="Zn2-C6_fun-type_DNA-bd_sf"/>
</dbReference>
<accession>A0A232M1R0</accession>
<comment type="caution">
    <text evidence="8">The sequence shown here is derived from an EMBL/GenBank/DDBJ whole genome shotgun (WGS) entry which is preliminary data.</text>
</comment>
<evidence type="ECO:0000256" key="6">
    <source>
        <dbReference type="SAM" id="MobiDB-lite"/>
    </source>
</evidence>
<dbReference type="GO" id="GO:0008270">
    <property type="term" value="F:zinc ion binding"/>
    <property type="evidence" value="ECO:0007669"/>
    <property type="project" value="InterPro"/>
</dbReference>
<feature type="region of interest" description="Disordered" evidence="6">
    <location>
        <begin position="299"/>
        <end position="327"/>
    </location>
</feature>
<protein>
    <recommendedName>
        <fullName evidence="7">Zn(2)-C6 fungal-type domain-containing protein</fullName>
    </recommendedName>
</protein>